<protein>
    <submittedName>
        <fullName evidence="1">Uncharacterized protein</fullName>
    </submittedName>
</protein>
<accession>A0A073JXA9</accession>
<dbReference type="RefSeq" id="WP_034638464.1">
    <property type="nucleotide sequence ID" value="NZ_CBCSJC010000015.1"/>
</dbReference>
<dbReference type="Proteomes" id="UP000027822">
    <property type="component" value="Unassembled WGS sequence"/>
</dbReference>
<reference evidence="1 2" key="1">
    <citation type="submission" date="2014-06" db="EMBL/GenBank/DDBJ databases">
        <title>Draft genome sequence of Bacillus manliponensis JCM 15802 (MCCC 1A00708).</title>
        <authorList>
            <person name="Lai Q."/>
            <person name="Liu Y."/>
            <person name="Shao Z."/>
        </authorList>
    </citation>
    <scope>NUCLEOTIDE SEQUENCE [LARGE SCALE GENOMIC DNA]</scope>
    <source>
        <strain evidence="1 2">JCM 15802</strain>
    </source>
</reference>
<comment type="caution">
    <text evidence="1">The sequence shown here is derived from an EMBL/GenBank/DDBJ whole genome shotgun (WGS) entry which is preliminary data.</text>
</comment>
<proteinExistence type="predicted"/>
<sequence>MYTVKNNTISNEVIKLWQKVFVPDVDYFFFEEKPTFCEVTMKDTSTIPLHMKTSFLTWSVYKKARYMTVMENQFFCSLNENIQKQILREQVRLNRGFVFEVKELELLLQHENEEEWKPLLQTYSFLYEGKKLLILQGFVWRQFPERIRICILIYIAEMFIEEDSVEVSVPEEVLHIKPYINTFIGTNGPNCLGTTLAAIETNKEFFETHIHEWVQPKEFKEVLHNKNYKIIENPTIQQGDVLVWEENETAVHACYTLTDDIVFNKNGQTMFNPYQCVTVKQVIHNWRYVEQQGGRFVIYRKGEQANANLSV</sequence>
<dbReference type="STRING" id="574376.BAMA_20525"/>
<dbReference type="eggNOG" id="ENOG502ZBQ7">
    <property type="taxonomic scope" value="Bacteria"/>
</dbReference>
<evidence type="ECO:0000313" key="1">
    <source>
        <dbReference type="EMBL" id="KEK19649.1"/>
    </source>
</evidence>
<dbReference type="AlphaFoldDB" id="A0A073JXA9"/>
<organism evidence="1 2">
    <name type="scientific">Bacillus manliponensis</name>
    <dbReference type="NCBI Taxonomy" id="574376"/>
    <lineage>
        <taxon>Bacteria</taxon>
        <taxon>Bacillati</taxon>
        <taxon>Bacillota</taxon>
        <taxon>Bacilli</taxon>
        <taxon>Bacillales</taxon>
        <taxon>Bacillaceae</taxon>
        <taxon>Bacillus</taxon>
        <taxon>Bacillus cereus group</taxon>
    </lineage>
</organism>
<dbReference type="OrthoDB" id="2139078at2"/>
<evidence type="ECO:0000313" key="2">
    <source>
        <dbReference type="Proteomes" id="UP000027822"/>
    </source>
</evidence>
<dbReference type="EMBL" id="JOTN01000006">
    <property type="protein sequence ID" value="KEK19649.1"/>
    <property type="molecule type" value="Genomic_DNA"/>
</dbReference>
<keyword evidence="2" id="KW-1185">Reference proteome</keyword>
<name>A0A073JXA9_9BACI</name>
<gene>
    <name evidence="1" type="ORF">BAMA_20525</name>
</gene>